<accession>A0A5P6PDH1</accession>
<dbReference type="Proteomes" id="UP000325641">
    <property type="component" value="Chromosome"/>
</dbReference>
<feature type="region of interest" description="Disordered" evidence="1">
    <location>
        <begin position="79"/>
        <end position="99"/>
    </location>
</feature>
<feature type="transmembrane region" description="Helical" evidence="2">
    <location>
        <begin position="114"/>
        <end position="132"/>
    </location>
</feature>
<dbReference type="RefSeq" id="WP_151649868.1">
    <property type="nucleotide sequence ID" value="NZ_CP044543.1"/>
</dbReference>
<evidence type="ECO:0000313" key="3">
    <source>
        <dbReference type="EMBL" id="QFI76399.1"/>
    </source>
</evidence>
<evidence type="ECO:0000256" key="2">
    <source>
        <dbReference type="SAM" id="Phobius"/>
    </source>
</evidence>
<organism evidence="3 4">
    <name type="scientific">Bradyrhizobium betae</name>
    <dbReference type="NCBI Taxonomy" id="244734"/>
    <lineage>
        <taxon>Bacteria</taxon>
        <taxon>Pseudomonadati</taxon>
        <taxon>Pseudomonadota</taxon>
        <taxon>Alphaproteobacteria</taxon>
        <taxon>Hyphomicrobiales</taxon>
        <taxon>Nitrobacteraceae</taxon>
        <taxon>Bradyrhizobium</taxon>
    </lineage>
</organism>
<dbReference type="KEGG" id="bbet:F8237_30805"/>
<reference evidence="4" key="1">
    <citation type="submission" date="2019-10" db="EMBL/GenBank/DDBJ databases">
        <title>Complete Genome Sequence of Bradyrhizobium betae type strain PL7HG1T.</title>
        <authorList>
            <person name="Bromfield E.S.P."/>
            <person name="Cloutier S."/>
        </authorList>
    </citation>
    <scope>NUCLEOTIDE SEQUENCE [LARGE SCALE GENOMIC DNA]</scope>
    <source>
        <strain evidence="4">PL7HG1</strain>
    </source>
</reference>
<dbReference type="AlphaFoldDB" id="A0A5P6PDH1"/>
<keyword evidence="2" id="KW-0812">Transmembrane</keyword>
<protein>
    <submittedName>
        <fullName evidence="3">Uncharacterized protein</fullName>
    </submittedName>
</protein>
<evidence type="ECO:0000313" key="4">
    <source>
        <dbReference type="Proteomes" id="UP000325641"/>
    </source>
</evidence>
<keyword evidence="2" id="KW-1133">Transmembrane helix</keyword>
<proteinExistence type="predicted"/>
<evidence type="ECO:0000256" key="1">
    <source>
        <dbReference type="SAM" id="MobiDB-lite"/>
    </source>
</evidence>
<dbReference type="EMBL" id="CP044543">
    <property type="protein sequence ID" value="QFI76399.1"/>
    <property type="molecule type" value="Genomic_DNA"/>
</dbReference>
<sequence length="134" mass="15139">MTKTSLSSEEIARNVIELRDELAKAVLGRDSSDPDVKMALLLNQCIYGKSGAPPTASEEVQGSATKPRWQRILDLEAQARGEQPLPMPTPEQQRRERRNAENLEVIATKARIELYAPAVAILLFILFAWWLFHR</sequence>
<keyword evidence="2" id="KW-0472">Membrane</keyword>
<gene>
    <name evidence="3" type="ORF">F8237_30805</name>
</gene>
<name>A0A5P6PDH1_9BRAD</name>